<reference evidence="1 2" key="1">
    <citation type="submission" date="2018-06" db="EMBL/GenBank/DDBJ databases">
        <authorList>
            <consortium name="Pathogen Informatics"/>
            <person name="Doyle S."/>
        </authorList>
    </citation>
    <scope>NUCLEOTIDE SEQUENCE [LARGE SCALE GENOMIC DNA]</scope>
    <source>
        <strain evidence="1 2">NCTC10661</strain>
    </source>
</reference>
<dbReference type="Proteomes" id="UP000250416">
    <property type="component" value="Unassembled WGS sequence"/>
</dbReference>
<protein>
    <submittedName>
        <fullName evidence="1">Uncharacterized protein</fullName>
    </submittedName>
</protein>
<comment type="caution">
    <text evidence="1">The sequence shown here is derived from an EMBL/GenBank/DDBJ whole genome shotgun (WGS) entry which is preliminary data.</text>
</comment>
<dbReference type="RefSeq" id="WP_111999069.1">
    <property type="nucleotide sequence ID" value="NZ_CADEUP010000006.1"/>
</dbReference>
<dbReference type="AlphaFoldDB" id="A0AAE8NKS2"/>
<proteinExistence type="predicted"/>
<sequence>MSNHNETLAHARLQNIAHALAHEAVDALEPDAGHQIDDATRDKVAVDLYRALTTHLPPLRNLMRE</sequence>
<dbReference type="EMBL" id="UARD01000044">
    <property type="protein sequence ID" value="SQA57459.1"/>
    <property type="molecule type" value="Genomic_DNA"/>
</dbReference>
<organism evidence="1 2">
    <name type="scientific">Burkholderia cepacia</name>
    <name type="common">Pseudomonas cepacia</name>
    <dbReference type="NCBI Taxonomy" id="292"/>
    <lineage>
        <taxon>Bacteria</taxon>
        <taxon>Pseudomonadati</taxon>
        <taxon>Pseudomonadota</taxon>
        <taxon>Betaproteobacteria</taxon>
        <taxon>Burkholderiales</taxon>
        <taxon>Burkholderiaceae</taxon>
        <taxon>Burkholderia</taxon>
        <taxon>Burkholderia cepacia complex</taxon>
    </lineage>
</organism>
<name>A0AAE8NKS2_BURCE</name>
<gene>
    <name evidence="1" type="ORF">NCTC10661_06023</name>
</gene>
<evidence type="ECO:0000313" key="1">
    <source>
        <dbReference type="EMBL" id="SQA57459.1"/>
    </source>
</evidence>
<evidence type="ECO:0000313" key="2">
    <source>
        <dbReference type="Proteomes" id="UP000250416"/>
    </source>
</evidence>
<accession>A0AAE8NKS2</accession>